<evidence type="ECO:0008006" key="3">
    <source>
        <dbReference type="Google" id="ProtNLM"/>
    </source>
</evidence>
<dbReference type="AlphaFoldDB" id="F5XFX3"/>
<evidence type="ECO:0000313" key="1">
    <source>
        <dbReference type="EMBL" id="BAK37907.1"/>
    </source>
</evidence>
<dbReference type="SUPFAM" id="SSF53795">
    <property type="entry name" value="PEP carboxykinase-like"/>
    <property type="match status" value="1"/>
</dbReference>
<name>F5XFX3_MICPN</name>
<dbReference type="STRING" id="1032480.MLP_48930"/>
<accession>F5XFX3</accession>
<proteinExistence type="predicted"/>
<gene>
    <name evidence="1" type="ordered locus">MLP_48930</name>
</gene>
<protein>
    <recommendedName>
        <fullName evidence="3">HPr kinase/phosphorylase C-terminal domain-containing protein</fullName>
    </recommendedName>
</protein>
<dbReference type="Gene3D" id="3.40.50.300">
    <property type="entry name" value="P-loop containing nucleotide triphosphate hydrolases"/>
    <property type="match status" value="1"/>
</dbReference>
<dbReference type="EMBL" id="AP012204">
    <property type="protein sequence ID" value="BAK37907.1"/>
    <property type="molecule type" value="Genomic_DNA"/>
</dbReference>
<dbReference type="InterPro" id="IPR027417">
    <property type="entry name" value="P-loop_NTPase"/>
</dbReference>
<dbReference type="Proteomes" id="UP000007947">
    <property type="component" value="Chromosome"/>
</dbReference>
<sequence>MTYECRLYDLNISSELPLYQYRPVPPGGDIDVEVRLGAPIQAVDDRPSGTPILHLQTKKQHYTIGHTDGVYVARFYGSCDVRFDASLSTLTVHPVQGVDLSLLSVLVAGTVLALLLTLRGATVLHASAVQVDQGAVAFIGGSGMGKSTLATLFCSRGALLITDDLLRLTPGEGQFRCALGATEVRLRKSAAELMEQFDVAPDRRLTGDARDALATATAVDETIPLAAIVVPIPDKSATADSTSVTRLRASEALLLLSRFPRLLGWKDAAAVRRQFDQLADVVTQVPVHVAELPWGPPFPDDLVDTLLDRMGVSVNRRESRVVDSADVADSPQ</sequence>
<keyword evidence="2" id="KW-1185">Reference proteome</keyword>
<dbReference type="eggNOG" id="COG1132">
    <property type="taxonomic scope" value="Bacteria"/>
</dbReference>
<reference evidence="1 2" key="1">
    <citation type="submission" date="2011-05" db="EMBL/GenBank/DDBJ databases">
        <title>Whole genome sequence of Microlunatus phosphovorus NM-1.</title>
        <authorList>
            <person name="Hosoyama A."/>
            <person name="Sasaki K."/>
            <person name="Harada T."/>
            <person name="Igarashi R."/>
            <person name="Kawakoshi A."/>
            <person name="Sasagawa M."/>
            <person name="Fukada J."/>
            <person name="Nakamura S."/>
            <person name="Katano Y."/>
            <person name="Hanada S."/>
            <person name="Kamagata Y."/>
            <person name="Nakamura N."/>
            <person name="Yamazaki S."/>
            <person name="Fujita N."/>
        </authorList>
    </citation>
    <scope>NUCLEOTIDE SEQUENCE [LARGE SCALE GENOMIC DNA]</scope>
    <source>
        <strain evidence="2">ATCC 700054 / DSM 10555 / JCM 9379 / NBRC 101784 / NCIMB 13414 / VKM Ac-1990 / NM-1</strain>
    </source>
</reference>
<dbReference type="HOGENOM" id="CLU_914123_0_0_11"/>
<evidence type="ECO:0000313" key="2">
    <source>
        <dbReference type="Proteomes" id="UP000007947"/>
    </source>
</evidence>
<dbReference type="KEGG" id="mph:MLP_48930"/>
<organism evidence="1 2">
    <name type="scientific">Microlunatus phosphovorus (strain ATCC 700054 / DSM 10555 / JCM 9379 / NBRC 101784 / NCIMB 13414 / VKM Ac-1990 / NM-1)</name>
    <dbReference type="NCBI Taxonomy" id="1032480"/>
    <lineage>
        <taxon>Bacteria</taxon>
        <taxon>Bacillati</taxon>
        <taxon>Actinomycetota</taxon>
        <taxon>Actinomycetes</taxon>
        <taxon>Propionibacteriales</taxon>
        <taxon>Propionibacteriaceae</taxon>
        <taxon>Microlunatus</taxon>
    </lineage>
</organism>